<evidence type="ECO:0000256" key="1">
    <source>
        <dbReference type="SAM" id="MobiDB-lite"/>
    </source>
</evidence>
<evidence type="ECO:0000313" key="3">
    <source>
        <dbReference type="Proteomes" id="UP000315369"/>
    </source>
</evidence>
<dbReference type="AlphaFoldDB" id="A0A540WXX4"/>
<protein>
    <submittedName>
        <fullName evidence="2">Uncharacterized protein</fullName>
    </submittedName>
</protein>
<dbReference type="EMBL" id="VIFM01000086">
    <property type="protein sequence ID" value="TQF13857.1"/>
    <property type="molecule type" value="Genomic_DNA"/>
</dbReference>
<dbReference type="OrthoDB" id="5495803at2"/>
<dbReference type="Proteomes" id="UP000315369">
    <property type="component" value="Unassembled WGS sequence"/>
</dbReference>
<feature type="region of interest" description="Disordered" evidence="1">
    <location>
        <begin position="43"/>
        <end position="64"/>
    </location>
</feature>
<accession>A0A540WXX4</accession>
<proteinExistence type="predicted"/>
<organism evidence="2 3">
    <name type="scientific">Myxococcus llanfairpwllgwyngyllgogerychwyrndrobwllllantysiliogogogochensis</name>
    <dbReference type="NCBI Taxonomy" id="2590453"/>
    <lineage>
        <taxon>Bacteria</taxon>
        <taxon>Pseudomonadati</taxon>
        <taxon>Myxococcota</taxon>
        <taxon>Myxococcia</taxon>
        <taxon>Myxococcales</taxon>
        <taxon>Cystobacterineae</taxon>
        <taxon>Myxococcaceae</taxon>
        <taxon>Myxococcus</taxon>
    </lineage>
</organism>
<name>A0A540WXX4_9BACT</name>
<sequence length="284" mass="30332">MMSRASSLVIRVPALLFSVAVVGSLIGFAWEGAVYGRRDATEEWAPPPSLDDAPPAKPAGRSPEEEAALKRALVHFPAYPRASRAELLAVDYLGPDVPIAVAWFSTKDTPEQVLSHYRQVLLDNGLPVLGERHGEHGGWVGYWSPATEEMRLVSVLAQGGETLGFVSAGQVAPLLKRASRVPPWIPLPPELGQPVTLSFSMEGASHHVVSGQLPEGSPTSVGERYRSLLTQQGWDVGAVEPVDANGIAFELMKGTTLGRATLRTRAEAPGVELQVSLLQRGAAP</sequence>
<comment type="caution">
    <text evidence="2">The sequence shown here is derived from an EMBL/GenBank/DDBJ whole genome shotgun (WGS) entry which is preliminary data.</text>
</comment>
<reference evidence="2 3" key="1">
    <citation type="submission" date="2019-06" db="EMBL/GenBank/DDBJ databases">
        <authorList>
            <person name="Livingstone P."/>
            <person name="Whitworth D."/>
        </authorList>
    </citation>
    <scope>NUCLEOTIDE SEQUENCE [LARGE SCALE GENOMIC DNA]</scope>
    <source>
        <strain evidence="2 3">AM401</strain>
    </source>
</reference>
<keyword evidence="3" id="KW-1185">Reference proteome</keyword>
<gene>
    <name evidence="2" type="ORF">FJV41_21820</name>
</gene>
<evidence type="ECO:0000313" key="2">
    <source>
        <dbReference type="EMBL" id="TQF13857.1"/>
    </source>
</evidence>